<evidence type="ECO:0008006" key="3">
    <source>
        <dbReference type="Google" id="ProtNLM"/>
    </source>
</evidence>
<name>A0ABY0JPE9_9ENTR</name>
<protein>
    <recommendedName>
        <fullName evidence="3">Regulatory protein</fullName>
    </recommendedName>
</protein>
<evidence type="ECO:0000313" key="1">
    <source>
        <dbReference type="EMBL" id="SBW25365.1"/>
    </source>
</evidence>
<proteinExistence type="predicted"/>
<sequence>MADKNMASLLLNIDASEVLIQTEELLKLLELPASSFEGISEHVVELFFNRVRGLIDNIVFSDFATTVSTTDTGEICLKVKIIGLIEHLTSTVRAHGTHGLHEYILSTVEEIKD</sequence>
<organism evidence="1 2">
    <name type="scientific">Citrobacter europaeus</name>
    <dbReference type="NCBI Taxonomy" id="1914243"/>
    <lineage>
        <taxon>Bacteria</taxon>
        <taxon>Pseudomonadati</taxon>
        <taxon>Pseudomonadota</taxon>
        <taxon>Gammaproteobacteria</taxon>
        <taxon>Enterobacterales</taxon>
        <taxon>Enterobacteriaceae</taxon>
        <taxon>Citrobacter</taxon>
    </lineage>
</organism>
<accession>A0ABY0JPE9</accession>
<gene>
    <name evidence="1" type="ORF">BN4901_2412</name>
</gene>
<keyword evidence="2" id="KW-1185">Reference proteome</keyword>
<comment type="caution">
    <text evidence="1">The sequence shown here is derived from an EMBL/GenBank/DDBJ whole genome shotgun (WGS) entry which is preliminary data.</text>
</comment>
<dbReference type="EMBL" id="FLUX01000030">
    <property type="protein sequence ID" value="SBW25365.1"/>
    <property type="molecule type" value="Genomic_DNA"/>
</dbReference>
<reference evidence="1 2" key="1">
    <citation type="submission" date="2016-04" db="EMBL/GenBank/DDBJ databases">
        <authorList>
            <person name="Mornico D."/>
        </authorList>
    </citation>
    <scope>NUCLEOTIDE SEQUENCE [LARGE SCALE GENOMIC DNA]</scope>
    <source>
        <strain evidence="1 2">A121</strain>
    </source>
</reference>
<dbReference type="Proteomes" id="UP000195338">
    <property type="component" value="Unassembled WGS sequence"/>
</dbReference>
<evidence type="ECO:0000313" key="2">
    <source>
        <dbReference type="Proteomes" id="UP000195338"/>
    </source>
</evidence>